<keyword evidence="3" id="KW-1185">Reference proteome</keyword>
<reference evidence="2 3" key="1">
    <citation type="journal article" date="2019" name="Genome Biol. Evol.">
        <title>Day and night: Metabolic profiles and evolutionary relationships of six axenic non-marine cyanobacteria.</title>
        <authorList>
            <person name="Will S.E."/>
            <person name="Henke P."/>
            <person name="Boedeker C."/>
            <person name="Huang S."/>
            <person name="Brinkmann H."/>
            <person name="Rohde M."/>
            <person name="Jarek M."/>
            <person name="Friedl T."/>
            <person name="Seufert S."/>
            <person name="Schumacher M."/>
            <person name="Overmann J."/>
            <person name="Neumann-Schaal M."/>
            <person name="Petersen J."/>
        </authorList>
    </citation>
    <scope>NUCLEOTIDE SEQUENCE [LARGE SCALE GENOMIC DNA]</scope>
    <source>
        <strain evidence="2 3">SAG 39.79</strain>
    </source>
</reference>
<dbReference type="Proteomes" id="UP000282574">
    <property type="component" value="Unassembled WGS sequence"/>
</dbReference>
<evidence type="ECO:0000256" key="1">
    <source>
        <dbReference type="SAM" id="SignalP"/>
    </source>
</evidence>
<sequence>MGIFSGATLCQALLLLSLLNFPSNASQIWEGTGRVISGIGKGGSVELRLEIDGEVVTSLSGPPLHGIIQTTPDLNGTIETQTGTWYIERCGEELCVNLQQHHPKQTIFYRLMLKNP</sequence>
<feature type="signal peptide" evidence="1">
    <location>
        <begin position="1"/>
        <end position="25"/>
    </location>
</feature>
<dbReference type="RefSeq" id="WP_106168550.1">
    <property type="nucleotide sequence ID" value="NZ_JAVKZF010000001.1"/>
</dbReference>
<feature type="chain" id="PRO_5044225996" evidence="1">
    <location>
        <begin position="26"/>
        <end position="116"/>
    </location>
</feature>
<evidence type="ECO:0000313" key="2">
    <source>
        <dbReference type="EMBL" id="RUT05830.1"/>
    </source>
</evidence>
<organism evidence="2 3">
    <name type="scientific">Chroococcidiopsis cubana SAG 39.79</name>
    <dbReference type="NCBI Taxonomy" id="388085"/>
    <lineage>
        <taxon>Bacteria</taxon>
        <taxon>Bacillati</taxon>
        <taxon>Cyanobacteriota</taxon>
        <taxon>Cyanophyceae</taxon>
        <taxon>Chroococcidiopsidales</taxon>
        <taxon>Chroococcidiopsidaceae</taxon>
        <taxon>Chroococcidiopsis</taxon>
    </lineage>
</organism>
<name>A0AB37UCF9_9CYAN</name>
<gene>
    <name evidence="2" type="ORF">DSM107010_54180</name>
</gene>
<dbReference type="AlphaFoldDB" id="A0AB37UCF9"/>
<accession>A0AB37UCF9</accession>
<comment type="caution">
    <text evidence="2">The sequence shown here is derived from an EMBL/GenBank/DDBJ whole genome shotgun (WGS) entry which is preliminary data.</text>
</comment>
<protein>
    <submittedName>
        <fullName evidence="2">Uncharacterized protein</fullName>
    </submittedName>
</protein>
<evidence type="ECO:0000313" key="3">
    <source>
        <dbReference type="Proteomes" id="UP000282574"/>
    </source>
</evidence>
<proteinExistence type="predicted"/>
<dbReference type="EMBL" id="RSCK01000073">
    <property type="protein sequence ID" value="RUT05830.1"/>
    <property type="molecule type" value="Genomic_DNA"/>
</dbReference>
<keyword evidence="1" id="KW-0732">Signal</keyword>